<protein>
    <submittedName>
        <fullName evidence="2">Uncharacterized protein</fullName>
    </submittedName>
</protein>
<accession>A0AC34GRL9</accession>
<evidence type="ECO:0000313" key="2">
    <source>
        <dbReference type="WBParaSite" id="ES5_v2.g7246.t1"/>
    </source>
</evidence>
<evidence type="ECO:0000313" key="1">
    <source>
        <dbReference type="Proteomes" id="UP000887579"/>
    </source>
</evidence>
<dbReference type="Proteomes" id="UP000887579">
    <property type="component" value="Unplaced"/>
</dbReference>
<name>A0AC34GRL9_9BILA</name>
<proteinExistence type="predicted"/>
<organism evidence="1 2">
    <name type="scientific">Panagrolaimus sp. ES5</name>
    <dbReference type="NCBI Taxonomy" id="591445"/>
    <lineage>
        <taxon>Eukaryota</taxon>
        <taxon>Metazoa</taxon>
        <taxon>Ecdysozoa</taxon>
        <taxon>Nematoda</taxon>
        <taxon>Chromadorea</taxon>
        <taxon>Rhabditida</taxon>
        <taxon>Tylenchina</taxon>
        <taxon>Panagrolaimomorpha</taxon>
        <taxon>Panagrolaimoidea</taxon>
        <taxon>Panagrolaimidae</taxon>
        <taxon>Panagrolaimus</taxon>
    </lineage>
</organism>
<reference evidence="2" key="1">
    <citation type="submission" date="2022-11" db="UniProtKB">
        <authorList>
            <consortium name="WormBaseParasite"/>
        </authorList>
    </citation>
    <scope>IDENTIFICATION</scope>
</reference>
<dbReference type="WBParaSite" id="ES5_v2.g7246.t1">
    <property type="protein sequence ID" value="ES5_v2.g7246.t1"/>
    <property type="gene ID" value="ES5_v2.g7246"/>
</dbReference>
<sequence>MSTVSQENTAALNNFHGNKKPFYLFPVPTEITPSFELTRSFSNAINKMSYYYYEREYSDKNFINGAKMAITQMAKAIREHDIEAVTELTVKQFSMELREKMSIIPQDVLQKHLSFTKDNIVHAFIHSLLTAPKEAFNLDPEALCFYGKVIAVIDPHSTQQVSLNKALKNANDDTLFCNVTVCRHLNPLDIWKVSHINFFEKRFVY</sequence>